<evidence type="ECO:0000313" key="3">
    <source>
        <dbReference type="Proteomes" id="UP000014216"/>
    </source>
</evidence>
<dbReference type="PATRIC" id="fig|1286635.3.peg.95"/>
<dbReference type="InterPro" id="IPR012337">
    <property type="entry name" value="RNaseH-like_sf"/>
</dbReference>
<dbReference type="GO" id="GO:0033890">
    <property type="term" value="F:ribonuclease D activity"/>
    <property type="evidence" value="ECO:0007669"/>
    <property type="project" value="UniProtKB-EC"/>
</dbReference>
<dbReference type="InterPro" id="IPR036397">
    <property type="entry name" value="RNaseH_sf"/>
</dbReference>
<protein>
    <submittedName>
        <fullName evidence="2">Ribonuclease D</fullName>
        <ecNumber evidence="2">3.1.13.5</ecNumber>
    </submittedName>
</protein>
<gene>
    <name evidence="2" type="primary">rnd</name>
    <name evidence="2" type="ORF">Dpo_1c00820</name>
</gene>
<keyword evidence="3" id="KW-1185">Reference proteome</keyword>
<dbReference type="AlphaFoldDB" id="S0G784"/>
<keyword evidence="2" id="KW-0378">Hydrolase</keyword>
<sequence>MLQFTFIESDAALADACAQMSKYPIIGVDLEADSMHSFKEKICLIQIATNDEAFLVDPFTIDNFSPFVDVLENPDIIKVFHGADFDVRSLDREMGARINNLFDTEIACRFLNVRERGLAALLKDHFDVHVDKKFQKQDWSKRPLKSDMVAYSVGDVAYLIALHGILVKRLAAIGRLHWAAEEFEAQARVRYENNHAPPFFRKIKGAGKLDNRSLAVLENLLTLRMDLAEKKDVPLFKIMSNQSLLAMATGRPRSLDEIKENKMLSPRQVQMFGHLCRQAIDRGMALPHKDLPAYPKTVMPRKTPEVMARITALKKMREKKSESLGMEPGFLINNATITALAQEKPVTHADLDAMGVLRNWQKEALGDTILKTL</sequence>
<dbReference type="RefSeq" id="WP_006963537.1">
    <property type="nucleotide sequence ID" value="NZ_APJX01000001.1"/>
</dbReference>
<evidence type="ECO:0000259" key="1">
    <source>
        <dbReference type="PROSITE" id="PS50967"/>
    </source>
</evidence>
<dbReference type="InterPro" id="IPR051086">
    <property type="entry name" value="RNase_D-like"/>
</dbReference>
<dbReference type="PANTHER" id="PTHR47649">
    <property type="entry name" value="RIBONUCLEASE D"/>
    <property type="match status" value="1"/>
</dbReference>
<dbReference type="InterPro" id="IPR002121">
    <property type="entry name" value="HRDC_dom"/>
</dbReference>
<dbReference type="InterPro" id="IPR010997">
    <property type="entry name" value="HRDC-like_sf"/>
</dbReference>
<dbReference type="Pfam" id="PF00570">
    <property type="entry name" value="HRDC"/>
    <property type="match status" value="2"/>
</dbReference>
<dbReference type="PROSITE" id="PS50967">
    <property type="entry name" value="HRDC"/>
    <property type="match status" value="2"/>
</dbReference>
<dbReference type="Proteomes" id="UP000014216">
    <property type="component" value="Unassembled WGS sequence"/>
</dbReference>
<name>S0G784_9BACT</name>
<organism evidence="2 3">
    <name type="scientific">Desulfotignum phosphitoxidans DSM 13687</name>
    <dbReference type="NCBI Taxonomy" id="1286635"/>
    <lineage>
        <taxon>Bacteria</taxon>
        <taxon>Pseudomonadati</taxon>
        <taxon>Thermodesulfobacteriota</taxon>
        <taxon>Desulfobacteria</taxon>
        <taxon>Desulfobacterales</taxon>
        <taxon>Desulfobacteraceae</taxon>
        <taxon>Desulfotignum</taxon>
    </lineage>
</organism>
<dbReference type="InterPro" id="IPR002562">
    <property type="entry name" value="3'-5'_exonuclease_dom"/>
</dbReference>
<dbReference type="InterPro" id="IPR044876">
    <property type="entry name" value="HRDC_dom_sf"/>
</dbReference>
<evidence type="ECO:0000313" key="2">
    <source>
        <dbReference type="EMBL" id="EMS80952.1"/>
    </source>
</evidence>
<dbReference type="GO" id="GO:0006139">
    <property type="term" value="P:nucleobase-containing compound metabolic process"/>
    <property type="evidence" value="ECO:0007669"/>
    <property type="project" value="InterPro"/>
</dbReference>
<dbReference type="PANTHER" id="PTHR47649:SF1">
    <property type="entry name" value="RIBONUCLEASE D"/>
    <property type="match status" value="1"/>
</dbReference>
<proteinExistence type="predicted"/>
<feature type="domain" description="HRDC" evidence="1">
    <location>
        <begin position="210"/>
        <end position="290"/>
    </location>
</feature>
<comment type="caution">
    <text evidence="2">The sequence shown here is derived from an EMBL/GenBank/DDBJ whole genome shotgun (WGS) entry which is preliminary data.</text>
</comment>
<dbReference type="Pfam" id="PF01612">
    <property type="entry name" value="DNA_pol_A_exo1"/>
    <property type="match status" value="1"/>
</dbReference>
<reference evidence="2 3" key="1">
    <citation type="journal article" date="2013" name="Genome Announc.">
        <title>Draft Genome Sequence of Desulfotignum phosphitoxidans DSM 13687 Strain FiPS-3.</title>
        <authorList>
            <person name="Poehlein A."/>
            <person name="Daniel R."/>
            <person name="Simeonova D.D."/>
        </authorList>
    </citation>
    <scope>NUCLEOTIDE SEQUENCE [LARGE SCALE GENOMIC DNA]</scope>
    <source>
        <strain evidence="2 3">DSM 13687</strain>
    </source>
</reference>
<feature type="domain" description="HRDC" evidence="1">
    <location>
        <begin position="303"/>
        <end position="373"/>
    </location>
</feature>
<dbReference type="SUPFAM" id="SSF53098">
    <property type="entry name" value="Ribonuclease H-like"/>
    <property type="match status" value="1"/>
</dbReference>
<dbReference type="Gene3D" id="1.10.150.80">
    <property type="entry name" value="HRDC domain"/>
    <property type="match status" value="2"/>
</dbReference>
<dbReference type="SMART" id="SM00341">
    <property type="entry name" value="HRDC"/>
    <property type="match status" value="1"/>
</dbReference>
<dbReference type="EC" id="3.1.13.5" evidence="2"/>
<dbReference type="SUPFAM" id="SSF47819">
    <property type="entry name" value="HRDC-like"/>
    <property type="match status" value="2"/>
</dbReference>
<accession>S0G784</accession>
<dbReference type="Gene3D" id="3.30.420.10">
    <property type="entry name" value="Ribonuclease H-like superfamily/Ribonuclease H"/>
    <property type="match status" value="1"/>
</dbReference>
<dbReference type="GO" id="GO:0003676">
    <property type="term" value="F:nucleic acid binding"/>
    <property type="evidence" value="ECO:0007669"/>
    <property type="project" value="InterPro"/>
</dbReference>
<dbReference type="GO" id="GO:0008408">
    <property type="term" value="F:3'-5' exonuclease activity"/>
    <property type="evidence" value="ECO:0007669"/>
    <property type="project" value="InterPro"/>
</dbReference>
<dbReference type="EMBL" id="APJX01000001">
    <property type="protein sequence ID" value="EMS80952.1"/>
    <property type="molecule type" value="Genomic_DNA"/>
</dbReference>
<dbReference type="SMART" id="SM00474">
    <property type="entry name" value="35EXOc"/>
    <property type="match status" value="1"/>
</dbReference>
<dbReference type="GO" id="GO:0000166">
    <property type="term" value="F:nucleotide binding"/>
    <property type="evidence" value="ECO:0007669"/>
    <property type="project" value="InterPro"/>
</dbReference>
<dbReference type="OrthoDB" id="144122at2"/>
<dbReference type="CDD" id="cd06142">
    <property type="entry name" value="RNaseD_exo"/>
    <property type="match status" value="1"/>
</dbReference>